<accession>A0A923IVW8</accession>
<organism evidence="1 2">
    <name type="scientific">Schaalia hyovaginalis</name>
    <dbReference type="NCBI Taxonomy" id="29316"/>
    <lineage>
        <taxon>Bacteria</taxon>
        <taxon>Bacillati</taxon>
        <taxon>Actinomycetota</taxon>
        <taxon>Actinomycetes</taxon>
        <taxon>Actinomycetales</taxon>
        <taxon>Actinomycetaceae</taxon>
        <taxon>Schaalia</taxon>
    </lineage>
</organism>
<keyword evidence="2" id="KW-1185">Reference proteome</keyword>
<dbReference type="RefSeq" id="WP_184451280.1">
    <property type="nucleotide sequence ID" value="NZ_JACHMK010000001.1"/>
</dbReference>
<dbReference type="AlphaFoldDB" id="A0A923IVW8"/>
<gene>
    <name evidence="1" type="ORF">HD592_000142</name>
</gene>
<evidence type="ECO:0000313" key="1">
    <source>
        <dbReference type="EMBL" id="MBB6333577.1"/>
    </source>
</evidence>
<comment type="caution">
    <text evidence="1">The sequence shown here is derived from an EMBL/GenBank/DDBJ whole genome shotgun (WGS) entry which is preliminary data.</text>
</comment>
<sequence>MLARDFAAVLGELEPQLPLSDSLERADQESPRWYFSQRTHLVGYISRKAYEDWDTLDVSKVWSGITRPEARLWVIEALGMIGSEGHEVVNTLLNDLPYGTGRGKYQAHREYLEQRYPLKSIVEAATVIFNRLKIADKQRYQN</sequence>
<protein>
    <submittedName>
        <fullName evidence="1">Uncharacterized protein</fullName>
    </submittedName>
</protein>
<dbReference type="EMBL" id="JACHMK010000001">
    <property type="protein sequence ID" value="MBB6333577.1"/>
    <property type="molecule type" value="Genomic_DNA"/>
</dbReference>
<proteinExistence type="predicted"/>
<reference evidence="1" key="1">
    <citation type="submission" date="2020-08" db="EMBL/GenBank/DDBJ databases">
        <title>Sequencing the genomes of 1000 actinobacteria strains.</title>
        <authorList>
            <person name="Klenk H.-P."/>
        </authorList>
    </citation>
    <scope>NUCLEOTIDE SEQUENCE</scope>
    <source>
        <strain evidence="1">DSM 10695</strain>
    </source>
</reference>
<dbReference type="Proteomes" id="UP000617426">
    <property type="component" value="Unassembled WGS sequence"/>
</dbReference>
<name>A0A923IVW8_9ACTO</name>
<evidence type="ECO:0000313" key="2">
    <source>
        <dbReference type="Proteomes" id="UP000617426"/>
    </source>
</evidence>